<proteinExistence type="predicted"/>
<gene>
    <name evidence="1" type="ORF">SDC9_102706</name>
</gene>
<name>A0A645AT13_9ZZZZ</name>
<dbReference type="AlphaFoldDB" id="A0A645AT13"/>
<comment type="caution">
    <text evidence="1">The sequence shown here is derived from an EMBL/GenBank/DDBJ whole genome shotgun (WGS) entry which is preliminary data.</text>
</comment>
<dbReference type="EMBL" id="VSSQ01015495">
    <property type="protein sequence ID" value="MPM55908.1"/>
    <property type="molecule type" value="Genomic_DNA"/>
</dbReference>
<evidence type="ECO:0000313" key="1">
    <source>
        <dbReference type="EMBL" id="MPM55908.1"/>
    </source>
</evidence>
<sequence length="150" mass="17419">MEYKNRPAKKPNHHCILVVKSNNVQLILDGLLSRRAQRMKIFDSKSPESKTANKLKKKLGFPVHKDPYRYTGILSSEGFIKGDNIFNHIDWIFSNFKPDFNTNEWEHSGMYYQLSFAWWGGLGTGYGPKISSELARKLTKYNIDLEISIY</sequence>
<reference evidence="1" key="1">
    <citation type="submission" date="2019-08" db="EMBL/GenBank/DDBJ databases">
        <authorList>
            <person name="Kucharzyk K."/>
            <person name="Murdoch R.W."/>
            <person name="Higgins S."/>
            <person name="Loffler F."/>
        </authorList>
    </citation>
    <scope>NUCLEOTIDE SEQUENCE</scope>
</reference>
<protein>
    <submittedName>
        <fullName evidence="1">Uncharacterized protein</fullName>
    </submittedName>
</protein>
<accession>A0A645AT13</accession>
<organism evidence="1">
    <name type="scientific">bioreactor metagenome</name>
    <dbReference type="NCBI Taxonomy" id="1076179"/>
    <lineage>
        <taxon>unclassified sequences</taxon>
        <taxon>metagenomes</taxon>
        <taxon>ecological metagenomes</taxon>
    </lineage>
</organism>